<reference evidence="3 4" key="1">
    <citation type="journal article" date="2019" name="Sci. Rep.">
        <title>A high-quality genome of Eragrostis curvula grass provides insights into Poaceae evolution and supports new strategies to enhance forage quality.</title>
        <authorList>
            <person name="Carballo J."/>
            <person name="Santos B.A.C.M."/>
            <person name="Zappacosta D."/>
            <person name="Garbus I."/>
            <person name="Selva J.P."/>
            <person name="Gallo C.A."/>
            <person name="Diaz A."/>
            <person name="Albertini E."/>
            <person name="Caccamo M."/>
            <person name="Echenique V."/>
        </authorList>
    </citation>
    <scope>NUCLEOTIDE SEQUENCE [LARGE SCALE GENOMIC DNA]</scope>
    <source>
        <strain evidence="4">cv. Victoria</strain>
        <tissue evidence="3">Leaf</tissue>
    </source>
</reference>
<feature type="compositionally biased region" description="Polar residues" evidence="1">
    <location>
        <begin position="411"/>
        <end position="422"/>
    </location>
</feature>
<accession>A0A5J9TX92</accession>
<evidence type="ECO:0000259" key="2">
    <source>
        <dbReference type="Pfam" id="PF08268"/>
    </source>
</evidence>
<dbReference type="PANTHER" id="PTHR31672">
    <property type="entry name" value="BNACNNG10540D PROTEIN"/>
    <property type="match status" value="1"/>
</dbReference>
<evidence type="ECO:0000313" key="4">
    <source>
        <dbReference type="Proteomes" id="UP000324897"/>
    </source>
</evidence>
<gene>
    <name evidence="3" type="ORF">EJB05_39505</name>
</gene>
<organism evidence="3 4">
    <name type="scientific">Eragrostis curvula</name>
    <name type="common">weeping love grass</name>
    <dbReference type="NCBI Taxonomy" id="38414"/>
    <lineage>
        <taxon>Eukaryota</taxon>
        <taxon>Viridiplantae</taxon>
        <taxon>Streptophyta</taxon>
        <taxon>Embryophyta</taxon>
        <taxon>Tracheophyta</taxon>
        <taxon>Spermatophyta</taxon>
        <taxon>Magnoliopsida</taxon>
        <taxon>Liliopsida</taxon>
        <taxon>Poales</taxon>
        <taxon>Poaceae</taxon>
        <taxon>PACMAD clade</taxon>
        <taxon>Chloridoideae</taxon>
        <taxon>Eragrostideae</taxon>
        <taxon>Eragrostidinae</taxon>
        <taxon>Eragrostis</taxon>
    </lineage>
</organism>
<feature type="compositionally biased region" description="Basic and acidic residues" evidence="1">
    <location>
        <begin position="386"/>
        <end position="410"/>
    </location>
</feature>
<dbReference type="InterPro" id="IPR017451">
    <property type="entry name" value="F-box-assoc_interact_dom"/>
</dbReference>
<protein>
    <recommendedName>
        <fullName evidence="2">F-box associated beta-propeller type 3 domain-containing protein</fullName>
    </recommendedName>
</protein>
<sequence>MASAANGGTLTNPATSNDLGRCSAPRGIIMAGVAVVVVTGVAELPSMAAGGGSGPSDMAAAAAWDGGPPAYIASMAAAADGAPPIDPAAMAAAGNGVPPTGCTDLDVGNLRMHVAKHVLLRAMKTFRMKPPRCVLWNPAIADEKEVAIPYKMKSCDYDEIAVLGLGYGPISKTYKLLLSLRVKLNMMKLSNPPQCTYEKKLFVYTLGMVREKPRFVAELSWGVDRKISRQSLYVDGTVYLLFDMVQIIAFNIDNERFTMIDMPGSESYPVRPCLVKNDNGHRALWVLTEDHQWERRCVFKVEDDLIYRPIKGVWDHNGVLMMYLYNEDSRNDKLFLYQAATEKMENLPRELTPEGSDYSFCWGYMPTLVSVKSIVVKLGQDVERQRNHTVDMMKDPKAVNDPDGRNEQKTKSSTATVYNNTMGKRARSREIEEQETAAPSAPGAKKTKSNDDDAPGAGICDDVIENIFARLPVRSAVASMVLSKKHQRLICSPDFRSLHFRLGEPLPTPHIAYVVTAPKRRYKHEPVDGQFHRFNVAGAGLSKSAPMRMAADERYPKMKYVNTCHGILLFAGETNLPTCVLWNPAIAEKEEVIFPYTMTNSDYDILGLGYGPRSKTYKLLLSLRMKLSMVLLSCPPKSTYRKNLLVHTLGMAGEKLRSVSCLSSSGMDREISRQSLYIDGTVYLLYDMLEILAFNIDSETLTKIDMPGSERYPGGNLVTSKLMQISDRPCLVKNDNGHRALWVLTVEHQWEQRCVFKVEDDLTYCPIKSIWDHNGVLMMYLYNKDSRNDKLFLYQAATGKTLIENLPRELAPEGSDYSFCWGYRPTLVTKAVNEPDRRNEQKTNMSTVCFMEYMIRLMEKLPKNMQDVMNMSLFDSKYSGSHSQDAVWLDSD</sequence>
<proteinExistence type="predicted"/>
<feature type="non-terminal residue" evidence="3">
    <location>
        <position position="1"/>
    </location>
</feature>
<dbReference type="InterPro" id="IPR013187">
    <property type="entry name" value="F-box-assoc_dom_typ3"/>
</dbReference>
<keyword evidence="4" id="KW-1185">Reference proteome</keyword>
<dbReference type="EMBL" id="RWGY01000031">
    <property type="protein sequence ID" value="TVU15960.1"/>
    <property type="molecule type" value="Genomic_DNA"/>
</dbReference>
<dbReference type="PANTHER" id="PTHR31672:SF13">
    <property type="entry name" value="F-BOX PROTEIN CPR30-LIKE"/>
    <property type="match status" value="1"/>
</dbReference>
<dbReference type="Gramene" id="TVU15960">
    <property type="protein sequence ID" value="TVU15960"/>
    <property type="gene ID" value="EJB05_39505"/>
</dbReference>
<dbReference type="AlphaFoldDB" id="A0A5J9TX92"/>
<evidence type="ECO:0000313" key="3">
    <source>
        <dbReference type="EMBL" id="TVU15960.1"/>
    </source>
</evidence>
<dbReference type="NCBIfam" id="TIGR01640">
    <property type="entry name" value="F_box_assoc_1"/>
    <property type="match status" value="2"/>
</dbReference>
<dbReference type="Proteomes" id="UP000324897">
    <property type="component" value="Unassembled WGS sequence"/>
</dbReference>
<comment type="caution">
    <text evidence="3">The sequence shown here is derived from an EMBL/GenBank/DDBJ whole genome shotgun (WGS) entry which is preliminary data.</text>
</comment>
<feature type="domain" description="F-box associated beta-propeller type 3" evidence="2">
    <location>
        <begin position="547"/>
        <end position="753"/>
    </location>
</feature>
<feature type="domain" description="F-box associated beta-propeller type 3" evidence="2">
    <location>
        <begin position="135"/>
        <end position="297"/>
    </location>
</feature>
<name>A0A5J9TX92_9POAL</name>
<feature type="region of interest" description="Disordered" evidence="1">
    <location>
        <begin position="386"/>
        <end position="455"/>
    </location>
</feature>
<dbReference type="Pfam" id="PF08268">
    <property type="entry name" value="FBA_3"/>
    <property type="match status" value="2"/>
</dbReference>
<dbReference type="OrthoDB" id="10494525at2759"/>
<dbReference type="InterPro" id="IPR050796">
    <property type="entry name" value="SCF_F-box_component"/>
</dbReference>
<evidence type="ECO:0000256" key="1">
    <source>
        <dbReference type="SAM" id="MobiDB-lite"/>
    </source>
</evidence>